<feature type="transmembrane region" description="Helical" evidence="7">
    <location>
        <begin position="60"/>
        <end position="81"/>
    </location>
</feature>
<reference evidence="9 10" key="1">
    <citation type="submission" date="2019-01" db="EMBL/GenBank/DDBJ databases">
        <title>Complete genome sequencing of Aequorivita sp. H23M31.</title>
        <authorList>
            <person name="Bae J.-W."/>
        </authorList>
    </citation>
    <scope>NUCLEOTIDE SEQUENCE [LARGE SCALE GENOMIC DNA]</scope>
    <source>
        <strain evidence="9 10">H23M31</strain>
    </source>
</reference>
<accession>A0A410G0G3</accession>
<evidence type="ECO:0000256" key="4">
    <source>
        <dbReference type="ARBA" id="ARBA00022989"/>
    </source>
</evidence>
<feature type="transmembrane region" description="Helical" evidence="7">
    <location>
        <begin position="131"/>
        <end position="152"/>
    </location>
</feature>
<dbReference type="InterPro" id="IPR024791">
    <property type="entry name" value="Cyt_c/ubiquinol_Oxase_su3"/>
</dbReference>
<dbReference type="AlphaFoldDB" id="A0A410G0G3"/>
<evidence type="ECO:0000256" key="7">
    <source>
        <dbReference type="SAM" id="Phobius"/>
    </source>
</evidence>
<dbReference type="Proteomes" id="UP000285517">
    <property type="component" value="Chromosome"/>
</dbReference>
<keyword evidence="5 7" id="KW-0472">Membrane</keyword>
<proteinExistence type="inferred from homology"/>
<evidence type="ECO:0000256" key="1">
    <source>
        <dbReference type="ARBA" id="ARBA00004141"/>
    </source>
</evidence>
<evidence type="ECO:0000256" key="3">
    <source>
        <dbReference type="ARBA" id="ARBA00022692"/>
    </source>
</evidence>
<keyword evidence="4 7" id="KW-1133">Transmembrane helix</keyword>
<dbReference type="PANTHER" id="PTHR11403">
    <property type="entry name" value="CYTOCHROME C OXIDASE SUBUNIT III"/>
    <property type="match status" value="1"/>
</dbReference>
<dbReference type="GO" id="GO:0005886">
    <property type="term" value="C:plasma membrane"/>
    <property type="evidence" value="ECO:0007669"/>
    <property type="project" value="UniProtKB-SubCell"/>
</dbReference>
<dbReference type="Pfam" id="PF00510">
    <property type="entry name" value="COX3"/>
    <property type="match status" value="1"/>
</dbReference>
<dbReference type="PANTHER" id="PTHR11403:SF6">
    <property type="entry name" value="NITRIC OXIDE REDUCTASE SUBUNIT E"/>
    <property type="match status" value="1"/>
</dbReference>
<dbReference type="KEGG" id="aev:EI546_02855"/>
<feature type="transmembrane region" description="Helical" evidence="7">
    <location>
        <begin position="93"/>
        <end position="111"/>
    </location>
</feature>
<feature type="transmembrane region" description="Helical" evidence="7">
    <location>
        <begin position="173"/>
        <end position="193"/>
    </location>
</feature>
<dbReference type="EMBL" id="CP034951">
    <property type="protein sequence ID" value="QAA80731.1"/>
    <property type="molecule type" value="Genomic_DNA"/>
</dbReference>
<dbReference type="RefSeq" id="WP_128249127.1">
    <property type="nucleotide sequence ID" value="NZ_CP034951.1"/>
</dbReference>
<keyword evidence="10" id="KW-1185">Reference proteome</keyword>
<gene>
    <name evidence="9" type="ORF">EI546_02855</name>
</gene>
<dbReference type="InterPro" id="IPR035973">
    <property type="entry name" value="Cyt_c_oxidase_su3-like_sf"/>
</dbReference>
<evidence type="ECO:0000313" key="9">
    <source>
        <dbReference type="EMBL" id="QAA80731.1"/>
    </source>
</evidence>
<dbReference type="InterPro" id="IPR013833">
    <property type="entry name" value="Cyt_c_oxidase_su3_a-hlx"/>
</dbReference>
<dbReference type="GO" id="GO:0004129">
    <property type="term" value="F:cytochrome-c oxidase activity"/>
    <property type="evidence" value="ECO:0007669"/>
    <property type="project" value="InterPro"/>
</dbReference>
<dbReference type="GO" id="GO:0019646">
    <property type="term" value="P:aerobic electron transport chain"/>
    <property type="evidence" value="ECO:0007669"/>
    <property type="project" value="InterPro"/>
</dbReference>
<evidence type="ECO:0000259" key="8">
    <source>
        <dbReference type="PROSITE" id="PS50253"/>
    </source>
</evidence>
<dbReference type="SUPFAM" id="SSF81452">
    <property type="entry name" value="Cytochrome c oxidase subunit III-like"/>
    <property type="match status" value="1"/>
</dbReference>
<dbReference type="PROSITE" id="PS50253">
    <property type="entry name" value="COX3"/>
    <property type="match status" value="1"/>
</dbReference>
<comment type="similarity">
    <text evidence="2 6">Belongs to the cytochrome c oxidase subunit 3 family.</text>
</comment>
<keyword evidence="3 6" id="KW-0812">Transmembrane</keyword>
<evidence type="ECO:0000256" key="6">
    <source>
        <dbReference type="RuleBase" id="RU003376"/>
    </source>
</evidence>
<dbReference type="Gene3D" id="1.20.120.80">
    <property type="entry name" value="Cytochrome c oxidase, subunit III, four-helix bundle"/>
    <property type="match status" value="1"/>
</dbReference>
<evidence type="ECO:0000256" key="2">
    <source>
        <dbReference type="ARBA" id="ARBA00010581"/>
    </source>
</evidence>
<dbReference type="InterPro" id="IPR000298">
    <property type="entry name" value="Cyt_c_oxidase-like_su3"/>
</dbReference>
<protein>
    <submittedName>
        <fullName evidence="9">Nitric oxide reductase</fullName>
    </submittedName>
</protein>
<evidence type="ECO:0000256" key="5">
    <source>
        <dbReference type="ARBA" id="ARBA00023136"/>
    </source>
</evidence>
<sequence length="194" mass="22327">MENTLKIDYKNVFYPPGGILMWIIIYLELVTFGIALVFMALSAKAEPEVFHESRLLLNTAYGAINTVFLLSSGWCMAQSVHFLKKRDFSKSKLFLNLTILGGFLFLGLKGIEYYDKMEAGLTIGYNTFFSYYWMLTLFHVIHVIVGIGILFVSGRALRKAPETIEIQNYESSAAFWHMCDLIWLLLFPIIYLLY</sequence>
<name>A0A410G0G3_9FLAO</name>
<organism evidence="9 10">
    <name type="scientific">Aequorivita ciconiae</name>
    <dbReference type="NCBI Taxonomy" id="2494375"/>
    <lineage>
        <taxon>Bacteria</taxon>
        <taxon>Pseudomonadati</taxon>
        <taxon>Bacteroidota</taxon>
        <taxon>Flavobacteriia</taxon>
        <taxon>Flavobacteriales</taxon>
        <taxon>Flavobacteriaceae</taxon>
        <taxon>Aequorivita</taxon>
    </lineage>
</organism>
<evidence type="ECO:0000313" key="10">
    <source>
        <dbReference type="Proteomes" id="UP000285517"/>
    </source>
</evidence>
<feature type="transmembrane region" description="Helical" evidence="7">
    <location>
        <begin position="12"/>
        <end position="40"/>
    </location>
</feature>
<comment type="subcellular location">
    <subcellularLocation>
        <location evidence="6">Cell membrane</location>
        <topology evidence="6">Multi-pass membrane protein</topology>
    </subcellularLocation>
    <subcellularLocation>
        <location evidence="1">Membrane</location>
        <topology evidence="1">Multi-pass membrane protein</topology>
    </subcellularLocation>
</comment>
<feature type="domain" description="Heme-copper oxidase subunit III family profile" evidence="8">
    <location>
        <begin position="1"/>
        <end position="194"/>
    </location>
</feature>
<dbReference type="OrthoDB" id="9810850at2"/>